<accession>A0AAV3Z3G5</accession>
<feature type="region of interest" description="Disordered" evidence="1">
    <location>
        <begin position="1"/>
        <end position="21"/>
    </location>
</feature>
<gene>
    <name evidence="2" type="ORF">PoB_001692600</name>
</gene>
<sequence>MLLVMGMSFEDNSNEDDKTRQQTLVTQYHGQVNLSSQHSEAHREDFQVVPVVWYLSTATAASFGDPSVAGLSPATGVLAWRRV</sequence>
<proteinExistence type="predicted"/>
<organism evidence="2 3">
    <name type="scientific">Plakobranchus ocellatus</name>
    <dbReference type="NCBI Taxonomy" id="259542"/>
    <lineage>
        <taxon>Eukaryota</taxon>
        <taxon>Metazoa</taxon>
        <taxon>Spiralia</taxon>
        <taxon>Lophotrochozoa</taxon>
        <taxon>Mollusca</taxon>
        <taxon>Gastropoda</taxon>
        <taxon>Heterobranchia</taxon>
        <taxon>Euthyneura</taxon>
        <taxon>Panpulmonata</taxon>
        <taxon>Sacoglossa</taxon>
        <taxon>Placobranchoidea</taxon>
        <taxon>Plakobranchidae</taxon>
        <taxon>Plakobranchus</taxon>
    </lineage>
</organism>
<dbReference type="Proteomes" id="UP000735302">
    <property type="component" value="Unassembled WGS sequence"/>
</dbReference>
<name>A0AAV3Z3G5_9GAST</name>
<evidence type="ECO:0000313" key="2">
    <source>
        <dbReference type="EMBL" id="GFN90420.1"/>
    </source>
</evidence>
<dbReference type="EMBL" id="BLXT01002034">
    <property type="protein sequence ID" value="GFN90420.1"/>
    <property type="molecule type" value="Genomic_DNA"/>
</dbReference>
<keyword evidence="3" id="KW-1185">Reference proteome</keyword>
<comment type="caution">
    <text evidence="2">The sequence shown here is derived from an EMBL/GenBank/DDBJ whole genome shotgun (WGS) entry which is preliminary data.</text>
</comment>
<protein>
    <submittedName>
        <fullName evidence="2">Uncharacterized protein</fullName>
    </submittedName>
</protein>
<reference evidence="2 3" key="1">
    <citation type="journal article" date="2021" name="Elife">
        <title>Chloroplast acquisition without the gene transfer in kleptoplastic sea slugs, Plakobranchus ocellatus.</title>
        <authorList>
            <person name="Maeda T."/>
            <person name="Takahashi S."/>
            <person name="Yoshida T."/>
            <person name="Shimamura S."/>
            <person name="Takaki Y."/>
            <person name="Nagai Y."/>
            <person name="Toyoda A."/>
            <person name="Suzuki Y."/>
            <person name="Arimoto A."/>
            <person name="Ishii H."/>
            <person name="Satoh N."/>
            <person name="Nishiyama T."/>
            <person name="Hasebe M."/>
            <person name="Maruyama T."/>
            <person name="Minagawa J."/>
            <person name="Obokata J."/>
            <person name="Shigenobu S."/>
        </authorList>
    </citation>
    <scope>NUCLEOTIDE SEQUENCE [LARGE SCALE GENOMIC DNA]</scope>
</reference>
<evidence type="ECO:0000313" key="3">
    <source>
        <dbReference type="Proteomes" id="UP000735302"/>
    </source>
</evidence>
<dbReference type="AlphaFoldDB" id="A0AAV3Z3G5"/>
<evidence type="ECO:0000256" key="1">
    <source>
        <dbReference type="SAM" id="MobiDB-lite"/>
    </source>
</evidence>